<dbReference type="InterPro" id="IPR013118">
    <property type="entry name" value="Mannitol_DH_C"/>
</dbReference>
<evidence type="ECO:0000256" key="1">
    <source>
        <dbReference type="ARBA" id="ARBA00023002"/>
    </source>
</evidence>
<dbReference type="GO" id="GO:0008926">
    <property type="term" value="F:mannitol-1-phosphate 5-dehydrogenase activity"/>
    <property type="evidence" value="ECO:0007669"/>
    <property type="project" value="UniProtKB-EC"/>
</dbReference>
<keyword evidence="2" id="KW-0520">NAD</keyword>
<dbReference type="GO" id="GO:0009026">
    <property type="term" value="F:tagaturonate reductase activity"/>
    <property type="evidence" value="ECO:0007669"/>
    <property type="project" value="UniProtKB-EC"/>
</dbReference>
<dbReference type="InterPro" id="IPR013328">
    <property type="entry name" value="6PGD_dom2"/>
</dbReference>
<protein>
    <submittedName>
        <fullName evidence="6">Tagaturonate reductase</fullName>
        <ecNumber evidence="6">1.1.1.58</ecNumber>
    </submittedName>
</protein>
<keyword evidence="7" id="KW-1185">Reference proteome</keyword>
<name>A0A5P9QG10_9MICO</name>
<dbReference type="Pfam" id="PF01232">
    <property type="entry name" value="Mannitol_dh"/>
    <property type="match status" value="1"/>
</dbReference>
<dbReference type="Pfam" id="PF08125">
    <property type="entry name" value="Mannitol_dh_C"/>
    <property type="match status" value="1"/>
</dbReference>
<dbReference type="EMBL" id="CP045529">
    <property type="protein sequence ID" value="QFV00013.1"/>
    <property type="molecule type" value="Genomic_DNA"/>
</dbReference>
<dbReference type="PANTHER" id="PTHR30524:SF0">
    <property type="entry name" value="ALTRONATE OXIDOREDUCTASE-RELATED"/>
    <property type="match status" value="1"/>
</dbReference>
<evidence type="ECO:0000313" key="6">
    <source>
        <dbReference type="EMBL" id="QFV00013.1"/>
    </source>
</evidence>
<dbReference type="Gene3D" id="1.10.1040.10">
    <property type="entry name" value="N-(1-d-carboxylethyl)-l-norvaline Dehydrogenase, domain 2"/>
    <property type="match status" value="1"/>
</dbReference>
<dbReference type="InterPro" id="IPR008927">
    <property type="entry name" value="6-PGluconate_DH-like_C_sf"/>
</dbReference>
<dbReference type="GO" id="GO:0019592">
    <property type="term" value="P:mannitol catabolic process"/>
    <property type="evidence" value="ECO:0007669"/>
    <property type="project" value="TreeGrafter"/>
</dbReference>
<dbReference type="RefSeq" id="WP_051136384.1">
    <property type="nucleotide sequence ID" value="NZ_BAABIH010000010.1"/>
</dbReference>
<dbReference type="Gene3D" id="3.40.50.720">
    <property type="entry name" value="NAD(P)-binding Rossmann-like Domain"/>
    <property type="match status" value="1"/>
</dbReference>
<dbReference type="InterPro" id="IPR000669">
    <property type="entry name" value="Mannitol_DH"/>
</dbReference>
<comment type="catalytic activity">
    <reaction evidence="3">
        <text>D-mannitol 1-phosphate + NAD(+) = beta-D-fructose 6-phosphate + NADH + H(+)</text>
        <dbReference type="Rhea" id="RHEA:19661"/>
        <dbReference type="ChEBI" id="CHEBI:15378"/>
        <dbReference type="ChEBI" id="CHEBI:57540"/>
        <dbReference type="ChEBI" id="CHEBI:57634"/>
        <dbReference type="ChEBI" id="CHEBI:57945"/>
        <dbReference type="ChEBI" id="CHEBI:61381"/>
        <dbReference type="EC" id="1.1.1.17"/>
    </reaction>
</comment>
<dbReference type="AlphaFoldDB" id="A0A5P9QG10"/>
<evidence type="ECO:0000259" key="5">
    <source>
        <dbReference type="Pfam" id="PF08125"/>
    </source>
</evidence>
<evidence type="ECO:0000256" key="2">
    <source>
        <dbReference type="ARBA" id="ARBA00023027"/>
    </source>
</evidence>
<feature type="domain" description="Mannitol dehydrogenase C-terminal" evidence="5">
    <location>
        <begin position="280"/>
        <end position="403"/>
    </location>
</feature>
<dbReference type="SUPFAM" id="SSF51735">
    <property type="entry name" value="NAD(P)-binding Rossmann-fold domains"/>
    <property type="match status" value="1"/>
</dbReference>
<dbReference type="OrthoDB" id="271711at2"/>
<evidence type="ECO:0000259" key="4">
    <source>
        <dbReference type="Pfam" id="PF01232"/>
    </source>
</evidence>
<evidence type="ECO:0000313" key="7">
    <source>
        <dbReference type="Proteomes" id="UP000326702"/>
    </source>
</evidence>
<dbReference type="PANTHER" id="PTHR30524">
    <property type="entry name" value="MANNITOL-1-PHOSPHATE 5-DEHYDROGENASE"/>
    <property type="match status" value="1"/>
</dbReference>
<sequence>MSDAATLAPLDATTVPVPDLPVTILQFGGGKFLRAFVDQMVQQANDAGVMHDGVAIVQPTDHPNRPTNVLREQDGLYHVVLEGVREGRPVREVTRVECVREIVRAHDEFERYRRLYLSPDLRMIVSNTTEAGIVWAPGDDLGARPPSSFPGKVAALLHDRYEHFGGDPAAGLAIVCCELIEDNATTLRRYVLRHAADAGLGEGFASWVRTACTFHDSLVDRIVPGFPEGEIDAIQAELGFVDRDVVKGELYAQWVIGGDPAIRELLPLDRAGLPVQFMSDVHPFRATKVKILNGQHTLLAPLGLLLGCESVRETVGRRDVGSYLTRLLRTEILPTVPGDPREVGAFAAKIAERFTNPYLHHHLSDITLNALSKWQARNLPVVLDAWDAVREAPLTVFGLAATLVLWSGEVVVPGFEPRDEAAVLAAARDGFAEADLVGWVRRVLDAAGILRDDDRAARLASETAAHAAAILRDGAHAALLDLRAPASTGPARA</sequence>
<dbReference type="InterPro" id="IPR013131">
    <property type="entry name" value="Mannitol_DH_N"/>
</dbReference>
<feature type="domain" description="Mannitol dehydrogenase N-terminal" evidence="4">
    <location>
        <begin position="23"/>
        <end position="258"/>
    </location>
</feature>
<dbReference type="SUPFAM" id="SSF48179">
    <property type="entry name" value="6-phosphogluconate dehydrogenase C-terminal domain-like"/>
    <property type="match status" value="1"/>
</dbReference>
<keyword evidence="1 6" id="KW-0560">Oxidoreductase</keyword>
<dbReference type="KEGG" id="lxl:KDY119_03548"/>
<dbReference type="PRINTS" id="PR00084">
    <property type="entry name" value="MTLDHDRGNASE"/>
</dbReference>
<reference evidence="6 7" key="1">
    <citation type="submission" date="2019-10" db="EMBL/GenBank/DDBJ databases">
        <title>Genome sequence of Luteimicrobium xylanilyticum HY-24.</title>
        <authorList>
            <person name="Kim D.Y."/>
            <person name="Park H.-Y."/>
        </authorList>
    </citation>
    <scope>NUCLEOTIDE SEQUENCE [LARGE SCALE GENOMIC DNA]</scope>
    <source>
        <strain evidence="6 7">HY-24</strain>
    </source>
</reference>
<dbReference type="InterPro" id="IPR036291">
    <property type="entry name" value="NAD(P)-bd_dom_sf"/>
</dbReference>
<proteinExistence type="predicted"/>
<evidence type="ECO:0000256" key="3">
    <source>
        <dbReference type="ARBA" id="ARBA00048615"/>
    </source>
</evidence>
<dbReference type="Proteomes" id="UP000326702">
    <property type="component" value="Chromosome"/>
</dbReference>
<gene>
    <name evidence="6" type="primary">uxaB</name>
    <name evidence="6" type="ORF">KDY119_03548</name>
</gene>
<accession>A0A5P9QG10</accession>
<dbReference type="GO" id="GO:0005829">
    <property type="term" value="C:cytosol"/>
    <property type="evidence" value="ECO:0007669"/>
    <property type="project" value="TreeGrafter"/>
</dbReference>
<organism evidence="6 7">
    <name type="scientific">Luteimicrobium xylanilyticum</name>
    <dbReference type="NCBI Taxonomy" id="1133546"/>
    <lineage>
        <taxon>Bacteria</taxon>
        <taxon>Bacillati</taxon>
        <taxon>Actinomycetota</taxon>
        <taxon>Actinomycetes</taxon>
        <taxon>Micrococcales</taxon>
        <taxon>Luteimicrobium</taxon>
    </lineage>
</organism>
<dbReference type="NCBIfam" id="NF002969">
    <property type="entry name" value="PRK03643.1"/>
    <property type="match status" value="1"/>
</dbReference>
<dbReference type="EC" id="1.1.1.58" evidence="6"/>